<proteinExistence type="predicted"/>
<dbReference type="Ensembl" id="ENSPMRT00000017339.1">
    <property type="protein sequence ID" value="ENSPMRP00000016242.1"/>
    <property type="gene ID" value="ENSPMRG00000010855.1"/>
</dbReference>
<evidence type="ECO:0000313" key="2">
    <source>
        <dbReference type="Proteomes" id="UP000472272"/>
    </source>
</evidence>
<reference evidence="1 2" key="1">
    <citation type="journal article" date="2019" name="Proc. Natl. Acad. Sci. U.S.A.">
        <title>Regulatory changes in pterin and carotenoid genes underlie balanced color polymorphisms in the wall lizard.</title>
        <authorList>
            <person name="Andrade P."/>
            <person name="Pinho C."/>
            <person name="Perez I de Lanuza G."/>
            <person name="Afonso S."/>
            <person name="Brejcha J."/>
            <person name="Rubin C.J."/>
            <person name="Wallerman O."/>
            <person name="Pereira P."/>
            <person name="Sabatino S.J."/>
            <person name="Bellati A."/>
            <person name="Pellitteri-Rosa D."/>
            <person name="Bosakova Z."/>
            <person name="Bunikis I."/>
            <person name="Carretero M.A."/>
            <person name="Feiner N."/>
            <person name="Marsik P."/>
            <person name="Pauperio F."/>
            <person name="Salvi D."/>
            <person name="Soler L."/>
            <person name="While G.M."/>
            <person name="Uller T."/>
            <person name="Font E."/>
            <person name="Andersson L."/>
            <person name="Carneiro M."/>
        </authorList>
    </citation>
    <scope>NUCLEOTIDE SEQUENCE</scope>
</reference>
<evidence type="ECO:0000313" key="1">
    <source>
        <dbReference type="Ensembl" id="ENSPMRP00000016236.1"/>
    </source>
</evidence>
<protein>
    <submittedName>
        <fullName evidence="1">Uncharacterized protein</fullName>
    </submittedName>
</protein>
<organism evidence="1 2">
    <name type="scientific">Podarcis muralis</name>
    <name type="common">Wall lizard</name>
    <name type="synonym">Lacerta muralis</name>
    <dbReference type="NCBI Taxonomy" id="64176"/>
    <lineage>
        <taxon>Eukaryota</taxon>
        <taxon>Metazoa</taxon>
        <taxon>Chordata</taxon>
        <taxon>Craniata</taxon>
        <taxon>Vertebrata</taxon>
        <taxon>Euteleostomi</taxon>
        <taxon>Lepidosauria</taxon>
        <taxon>Squamata</taxon>
        <taxon>Bifurcata</taxon>
        <taxon>Unidentata</taxon>
        <taxon>Episquamata</taxon>
        <taxon>Laterata</taxon>
        <taxon>Lacertibaenia</taxon>
        <taxon>Lacertidae</taxon>
        <taxon>Podarcis</taxon>
    </lineage>
</organism>
<dbReference type="AlphaFoldDB" id="A0A670IWR4"/>
<dbReference type="GeneTree" id="ENSGT00990000213378"/>
<sequence length="120" mass="13255">TTPPHPQMLLYPLIRKPSIRGFEACSVPKPHISPGRDAVAWACASSELPERSARHLPLSCRAAEWEEAGRLLRGPLRWLALPLGTGHACRPSCPIGLLRRCIFPLYELELNKASQLACLP</sequence>
<name>A0A670IWR4_PODMU</name>
<dbReference type="Proteomes" id="UP000472272">
    <property type="component" value="Chromosome 2"/>
</dbReference>
<keyword evidence="2" id="KW-1185">Reference proteome</keyword>
<dbReference type="Ensembl" id="ENSPMRT00000017332.1">
    <property type="protein sequence ID" value="ENSPMRP00000016236.1"/>
    <property type="gene ID" value="ENSPMRG00000010852.1"/>
</dbReference>
<reference evidence="1" key="2">
    <citation type="submission" date="2025-05" db="UniProtKB">
        <authorList>
            <consortium name="Ensembl"/>
        </authorList>
    </citation>
    <scope>IDENTIFICATION</scope>
</reference>
<accession>A0A670IWR4</accession>